<proteinExistence type="predicted"/>
<dbReference type="EMBL" id="HBFR01008114">
    <property type="protein sequence ID" value="CAD8878680.1"/>
    <property type="molecule type" value="Transcribed_RNA"/>
</dbReference>
<name>A0A7S1FN15_9STRA</name>
<dbReference type="AlphaFoldDB" id="A0A7S1FN15"/>
<sequence>MSMNHSTIGVLQIAKKQTRMAVCITGVKLRNSRKILVRDAYMRQLRMFTTRPNILDAAVKCDVSRSYVLKIETELFGNGFELSSVINKPTGKNDPGHRVLDRYGHHWIIFLYLLEPSQPVKSYCDHFLILTGKRISANTMTGVLKKAHPFRGNLRCMNVVPLDKFRPDNLIKAVEVVDIISNFLLKKSNVTMKNTSK</sequence>
<evidence type="ECO:0000313" key="1">
    <source>
        <dbReference type="EMBL" id="CAD8878680.1"/>
    </source>
</evidence>
<protein>
    <submittedName>
        <fullName evidence="1">Uncharacterized protein</fullName>
    </submittedName>
</protein>
<organism evidence="1">
    <name type="scientific">Corethron hystrix</name>
    <dbReference type="NCBI Taxonomy" id="216773"/>
    <lineage>
        <taxon>Eukaryota</taxon>
        <taxon>Sar</taxon>
        <taxon>Stramenopiles</taxon>
        <taxon>Ochrophyta</taxon>
        <taxon>Bacillariophyta</taxon>
        <taxon>Coscinodiscophyceae</taxon>
        <taxon>Corethrophycidae</taxon>
        <taxon>Corethrales</taxon>
        <taxon>Corethraceae</taxon>
        <taxon>Corethron</taxon>
    </lineage>
</organism>
<gene>
    <name evidence="1" type="ORF">CHYS00102_LOCUS5864</name>
</gene>
<accession>A0A7S1FN15</accession>
<reference evidence="1" key="1">
    <citation type="submission" date="2021-01" db="EMBL/GenBank/DDBJ databases">
        <authorList>
            <person name="Corre E."/>
            <person name="Pelletier E."/>
            <person name="Niang G."/>
            <person name="Scheremetjew M."/>
            <person name="Finn R."/>
            <person name="Kale V."/>
            <person name="Holt S."/>
            <person name="Cochrane G."/>
            <person name="Meng A."/>
            <person name="Brown T."/>
            <person name="Cohen L."/>
        </authorList>
    </citation>
    <scope>NUCLEOTIDE SEQUENCE</scope>
    <source>
        <strain evidence="1">308</strain>
    </source>
</reference>